<dbReference type="EMBL" id="LAJF01000045">
    <property type="protein sequence ID" value="KKB85801.1"/>
    <property type="molecule type" value="Genomic_DNA"/>
</dbReference>
<dbReference type="PATRIC" id="fig|1121477.3.peg.2241"/>
<evidence type="ECO:0000313" key="3">
    <source>
        <dbReference type="Proteomes" id="UP000033608"/>
    </source>
</evidence>
<reference evidence="1 3" key="1">
    <citation type="submission" date="2015-03" db="EMBL/GenBank/DDBJ databases">
        <authorList>
            <person name="Hassan Y.I."/>
            <person name="Lepp D."/>
            <person name="Zhou T."/>
        </authorList>
    </citation>
    <scope>NUCLEOTIDE SEQUENCE [LARGE SCALE GENOMIC DNA]</scope>
    <source>
        <strain evidence="1 3">DSM 17137</strain>
    </source>
</reference>
<dbReference type="AlphaFoldDB" id="A0A0F5LU39"/>
<name>A0A0F5LU39_9HYPH</name>
<accession>A0A0F5LU39</accession>
<protein>
    <submittedName>
        <fullName evidence="1">Uncharacterized protein</fullName>
    </submittedName>
</protein>
<evidence type="ECO:0000313" key="4">
    <source>
        <dbReference type="Proteomes" id="UP000184533"/>
    </source>
</evidence>
<evidence type="ECO:0000313" key="2">
    <source>
        <dbReference type="EMBL" id="SHE33248.1"/>
    </source>
</evidence>
<organism evidence="1 3">
    <name type="scientific">Devosia limi DSM 17137</name>
    <dbReference type="NCBI Taxonomy" id="1121477"/>
    <lineage>
        <taxon>Bacteria</taxon>
        <taxon>Pseudomonadati</taxon>
        <taxon>Pseudomonadota</taxon>
        <taxon>Alphaproteobacteria</taxon>
        <taxon>Hyphomicrobiales</taxon>
        <taxon>Devosiaceae</taxon>
        <taxon>Devosia</taxon>
    </lineage>
</organism>
<gene>
    <name evidence="2" type="ORF">SAMN02745223_00089</name>
    <name evidence="1" type="ORF">VW29_05775</name>
</gene>
<dbReference type="Proteomes" id="UP000033608">
    <property type="component" value="Unassembled WGS sequence"/>
</dbReference>
<proteinExistence type="predicted"/>
<dbReference type="Proteomes" id="UP000184533">
    <property type="component" value="Unassembled WGS sequence"/>
</dbReference>
<keyword evidence="3" id="KW-1185">Reference proteome</keyword>
<sequence>MQPVPDEPEKNYDWTEGKTMDDELISNLQCDVAINIAGWDDAAINKRTADVLRKAAAMVESGDLETGFIDLRDDTGKKVGTIYLDHSEGGPFTDETPN</sequence>
<dbReference type="EMBL" id="FQVC01000001">
    <property type="protein sequence ID" value="SHE33248.1"/>
    <property type="molecule type" value="Genomic_DNA"/>
</dbReference>
<reference evidence="2 4" key="2">
    <citation type="submission" date="2016-11" db="EMBL/GenBank/DDBJ databases">
        <authorList>
            <person name="Jaros S."/>
            <person name="Januszkiewicz K."/>
            <person name="Wedrychowicz H."/>
        </authorList>
    </citation>
    <scope>NUCLEOTIDE SEQUENCE [LARGE SCALE GENOMIC DNA]</scope>
    <source>
        <strain evidence="2 4">DSM 17137</strain>
    </source>
</reference>
<evidence type="ECO:0000313" key="1">
    <source>
        <dbReference type="EMBL" id="KKB85801.1"/>
    </source>
</evidence>